<keyword evidence="1" id="KW-1185">Reference proteome</keyword>
<evidence type="ECO:0000313" key="2">
    <source>
        <dbReference type="WBParaSite" id="nRc.2.0.1.t06910-RA"/>
    </source>
</evidence>
<dbReference type="Proteomes" id="UP000887565">
    <property type="component" value="Unplaced"/>
</dbReference>
<protein>
    <submittedName>
        <fullName evidence="2">Uncharacterized protein</fullName>
    </submittedName>
</protein>
<dbReference type="AlphaFoldDB" id="A0A915HYE2"/>
<name>A0A915HYE2_ROMCU</name>
<reference evidence="2" key="1">
    <citation type="submission" date="2022-11" db="UniProtKB">
        <authorList>
            <consortium name="WormBaseParasite"/>
        </authorList>
    </citation>
    <scope>IDENTIFICATION</scope>
</reference>
<proteinExistence type="predicted"/>
<organism evidence="1 2">
    <name type="scientific">Romanomermis culicivorax</name>
    <name type="common">Nematode worm</name>
    <dbReference type="NCBI Taxonomy" id="13658"/>
    <lineage>
        <taxon>Eukaryota</taxon>
        <taxon>Metazoa</taxon>
        <taxon>Ecdysozoa</taxon>
        <taxon>Nematoda</taxon>
        <taxon>Enoplea</taxon>
        <taxon>Dorylaimia</taxon>
        <taxon>Mermithida</taxon>
        <taxon>Mermithoidea</taxon>
        <taxon>Mermithidae</taxon>
        <taxon>Romanomermis</taxon>
    </lineage>
</organism>
<evidence type="ECO:0000313" key="1">
    <source>
        <dbReference type="Proteomes" id="UP000887565"/>
    </source>
</evidence>
<sequence length="432" mass="49062">MSKCTIFVRSIFVVRILDSCQQPLEIVEQKDSIVENPVLSLMLLARYSRVTFTVAIVAMVASPNYNMAANDFDSCPCPKFDGKNWTTIAEECLEILNVMVTMFDNKWLSPLGTKNIEEPPLVTRIPGRVMDMFANDAPYRQKRNANLEFGTVRPIYLGNRVAVEHVQNATPDSRIYNESDILTSTTFPMQPHKSLENSTSSTHTDVKDDHNLLFKNDTLYNNSEFVSVKIMLPETVENTTFENTDAFNVSRPIMANIFDKTPEIASSMNTKSKLDNGEYSNFTTIAVPGVTTDTTVKNTSTLTTATGTTIMTRTNLNNRTTNVPFPYSSKELNDKMRQKGMDNKTLKQICTRLMKFDIANKCCRSCMEEILLKYVKVAWIVKEVCLLMAVSAYSEEIKFLSGFQLLRANLEKMANPSERWIFLQRRILIRVI</sequence>
<dbReference type="WBParaSite" id="nRc.2.0.1.t06910-RA">
    <property type="protein sequence ID" value="nRc.2.0.1.t06910-RA"/>
    <property type="gene ID" value="nRc.2.0.1.g06910"/>
</dbReference>
<accession>A0A915HYE2</accession>